<reference evidence="2" key="2">
    <citation type="journal article" date="2023" name="IMA Fungus">
        <title>Comparative genomic study of the Penicillium genus elucidates a diverse pangenome and 15 lateral gene transfer events.</title>
        <authorList>
            <person name="Petersen C."/>
            <person name="Sorensen T."/>
            <person name="Nielsen M.R."/>
            <person name="Sondergaard T.E."/>
            <person name="Sorensen J.L."/>
            <person name="Fitzpatrick D.A."/>
            <person name="Frisvad J.C."/>
            <person name="Nielsen K.L."/>
        </authorList>
    </citation>
    <scope>NUCLEOTIDE SEQUENCE</scope>
    <source>
        <strain evidence="2">IBT 20477</strain>
    </source>
</reference>
<gene>
    <name evidence="2" type="ORF">N7449_011179</name>
</gene>
<feature type="region of interest" description="Disordered" evidence="1">
    <location>
        <begin position="320"/>
        <end position="414"/>
    </location>
</feature>
<comment type="caution">
    <text evidence="2">The sequence shown here is derived from an EMBL/GenBank/DDBJ whole genome shotgun (WGS) entry which is preliminary data.</text>
</comment>
<protein>
    <submittedName>
        <fullName evidence="2">Uncharacterized protein</fullName>
    </submittedName>
</protein>
<dbReference type="Proteomes" id="UP001150942">
    <property type="component" value="Unassembled WGS sequence"/>
</dbReference>
<sequence>MASDQRLRRTVQAVAEAVQIFAAGTFDFAESIKQIWGPQTQPDAVETSNHLPVEGMQDVQVVDQLRDRIPVSQDGDQLATNSHSHPPSMTLHDGEGALEVPHEAIVPLDTANMQLSNDMDAVARSLQDAVRSCYECFARWQDESPFPPCLPTLVGPCEYCTRMQIRCKMSSCIMGNRGSQKGNVQINNERFEDAVLETSEPLEMPLSSPIADVPQQQVGSKRAYNHIDEQQPVFKQQRLQELRRGLVPRVCGGKMVLRQEQDDYRAAAENRESSSSSIYLSSSKEAAQINMAMNRQESSPVETSDLLSVAHKVTDEDVTHLEGENDGSSSFTQKESLEDSSSEDNEDDYSSEEEAAVQMPATKEVPREEHNVKAETAIRSLEESSEPSSSSSEDESSSGSSEDESSEEDSEMET</sequence>
<dbReference type="OrthoDB" id="4368917at2759"/>
<name>A0A9W9M264_9EURO</name>
<dbReference type="EMBL" id="JAPQKQ010000008">
    <property type="protein sequence ID" value="KAJ5186415.1"/>
    <property type="molecule type" value="Genomic_DNA"/>
</dbReference>
<feature type="compositionally biased region" description="Basic and acidic residues" evidence="1">
    <location>
        <begin position="364"/>
        <end position="373"/>
    </location>
</feature>
<proteinExistence type="predicted"/>
<dbReference type="AlphaFoldDB" id="A0A9W9M264"/>
<accession>A0A9W9M264</accession>
<keyword evidence="3" id="KW-1185">Reference proteome</keyword>
<evidence type="ECO:0000313" key="3">
    <source>
        <dbReference type="Proteomes" id="UP001150942"/>
    </source>
</evidence>
<feature type="compositionally biased region" description="Acidic residues" evidence="1">
    <location>
        <begin position="392"/>
        <end position="414"/>
    </location>
</feature>
<evidence type="ECO:0000256" key="1">
    <source>
        <dbReference type="SAM" id="MobiDB-lite"/>
    </source>
</evidence>
<organism evidence="2 3">
    <name type="scientific">Penicillium cf. viridicatum</name>
    <dbReference type="NCBI Taxonomy" id="2972119"/>
    <lineage>
        <taxon>Eukaryota</taxon>
        <taxon>Fungi</taxon>
        <taxon>Dikarya</taxon>
        <taxon>Ascomycota</taxon>
        <taxon>Pezizomycotina</taxon>
        <taxon>Eurotiomycetes</taxon>
        <taxon>Eurotiomycetidae</taxon>
        <taxon>Eurotiales</taxon>
        <taxon>Aspergillaceae</taxon>
        <taxon>Penicillium</taxon>
    </lineage>
</organism>
<feature type="compositionally biased region" description="Acidic residues" evidence="1">
    <location>
        <begin position="338"/>
        <end position="355"/>
    </location>
</feature>
<reference evidence="2" key="1">
    <citation type="submission" date="2022-11" db="EMBL/GenBank/DDBJ databases">
        <authorList>
            <person name="Petersen C."/>
        </authorList>
    </citation>
    <scope>NUCLEOTIDE SEQUENCE</scope>
    <source>
        <strain evidence="2">IBT 20477</strain>
    </source>
</reference>
<evidence type="ECO:0000313" key="2">
    <source>
        <dbReference type="EMBL" id="KAJ5186415.1"/>
    </source>
</evidence>